<dbReference type="Pfam" id="PF12234">
    <property type="entry name" value="Rav1p_C"/>
    <property type="match status" value="3"/>
</dbReference>
<dbReference type="InterPro" id="IPR036322">
    <property type="entry name" value="WD40_repeat_dom_sf"/>
</dbReference>
<dbReference type="SUPFAM" id="SSF50978">
    <property type="entry name" value="WD40 repeat-like"/>
    <property type="match status" value="1"/>
</dbReference>
<reference evidence="3" key="1">
    <citation type="submission" date="2022-07" db="EMBL/GenBank/DDBJ databases">
        <title>Draft genome sequence of Zalerion maritima ATCC 34329, a (micro)plastics degrading marine fungus.</title>
        <authorList>
            <person name="Paco A."/>
            <person name="Goncalves M.F.M."/>
            <person name="Rocha-Santos T.A.P."/>
            <person name="Alves A."/>
        </authorList>
    </citation>
    <scope>NUCLEOTIDE SEQUENCE</scope>
    <source>
        <strain evidence="3">ATCC 34329</strain>
    </source>
</reference>
<dbReference type="GO" id="GO:0007035">
    <property type="term" value="P:vacuolar acidification"/>
    <property type="evidence" value="ECO:0007669"/>
    <property type="project" value="TreeGrafter"/>
</dbReference>
<feature type="domain" description="RAVE complex protein Rav1 C-terminal" evidence="2">
    <location>
        <begin position="613"/>
        <end position="1003"/>
    </location>
</feature>
<evidence type="ECO:0000313" key="3">
    <source>
        <dbReference type="EMBL" id="KAJ2907122.1"/>
    </source>
</evidence>
<accession>A0AAD5RYK9</accession>
<keyword evidence="4" id="KW-1185">Reference proteome</keyword>
<proteinExistence type="predicted"/>
<feature type="region of interest" description="Disordered" evidence="1">
    <location>
        <begin position="1366"/>
        <end position="1398"/>
    </location>
</feature>
<feature type="domain" description="RAVE complex protein Rav1 C-terminal" evidence="2">
    <location>
        <begin position="1026"/>
        <end position="1112"/>
    </location>
</feature>
<feature type="domain" description="RAVE complex protein Rav1 C-terminal" evidence="2">
    <location>
        <begin position="1140"/>
        <end position="1299"/>
    </location>
</feature>
<evidence type="ECO:0000313" key="4">
    <source>
        <dbReference type="Proteomes" id="UP001201980"/>
    </source>
</evidence>
<dbReference type="PANTHER" id="PTHR13950:SF9">
    <property type="entry name" value="RABCONNECTIN-3A"/>
    <property type="match status" value="1"/>
</dbReference>
<dbReference type="InterPro" id="IPR015943">
    <property type="entry name" value="WD40/YVTN_repeat-like_dom_sf"/>
</dbReference>
<evidence type="ECO:0000259" key="2">
    <source>
        <dbReference type="Pfam" id="PF12234"/>
    </source>
</evidence>
<gene>
    <name evidence="3" type="ORF">MKZ38_007637</name>
</gene>
<comment type="caution">
    <text evidence="3">The sequence shown here is derived from an EMBL/GenBank/DDBJ whole genome shotgun (WGS) entry which is preliminary data.</text>
</comment>
<dbReference type="EMBL" id="JAKWBI020000004">
    <property type="protein sequence ID" value="KAJ2907122.1"/>
    <property type="molecule type" value="Genomic_DNA"/>
</dbReference>
<dbReference type="InterPro" id="IPR022033">
    <property type="entry name" value="Rav1p_C"/>
</dbReference>
<protein>
    <recommendedName>
        <fullName evidence="2">RAVE complex protein Rav1 C-terminal domain-containing protein</fullName>
    </recommendedName>
</protein>
<sequence length="1398" mass="158299">MWPKDMPYLRSMKAILPGKPEARLQALATGFWDGRRIIAYVSGNTFAILSDPETLIQTVCEDDDDNEEQSLQAIAIDEASGKIAVCTCSVARVYAPLRHGRFQLKWVFEAQIRIPDDDCSTAPCLSWGSSEELLIAQETLRLYKTGWKIPECRWEKPLANPVKFATISYDSNYVACVGYHDRLVKVWRRFGGNSFDFSYLRHPGPITGLQWRQPHDSQETLVNVLYTFCADNILRIWSGGGRMQHIRFWGQLDLGSSIQDRCTVQNGDIPHRRYAFIINSRDFESSATKAIADGVTDGDSISHLATVAKRTPELCMTFDGLGNMSAWGFENVGYNTKPNIFNVAHVQSHDLCFLKDVPAGEVPHMEICNYSNKVAGHLHVLLHYFDGRIQVFESNIGELLTPTPNECRMTMRCIWSGHSAPIRKMVRNYSGRAIVSRTAGGESIVWRHPEKKTKLSRWSMIPETGQIHRICVLRKGRFVLFLMRETVCLWDCRQKQAQPLGQCNYRTSGKPLCIVILPRQHREDFAIAHVATVTSDNDGIVWEVLLPLYSNRRMKTQNGEHVPGIKEFCRFRLPGASDLAYVLPVDPAGATPVESGFLDVFARDVAISWTHGGNVEFWTARVNVERAKVEWLSTASFDTGVSRPALAGGSTMKKAALVNTDRTEVSIWDIKGARLEWAQTYEDENIHDLDWTSTPDSQSILAIGFESRVVLLSQMRFDYLNKGPAWAAIREININSMTPRSIGDSTWLGDGHLVIGVGNQLYMYGRQFEMSSHMLSDLRFPGRKHGEWDLFDVVQRLNGPLPVFHPQFLSQCTLAGKTQLMNDILMALHKVLKFYVDGDVIDDHLGMDLSEFYLPTDAYKAGKDSGSLIERRGSVPHDSEPFSEEAAEYIREKLQRIALPQLSAHEQIQLVDIVECAGVVEKQRRSMDENGARFMLFFRQHALRKGRTNEIHLSWRELVWAHHSNCQDILVDFITQQCKNLTWESARESGMFMWLSDSAAVVSFILFSLWLEPKGGMDDELMKFQTRQFEIIARNEYTKSEWKNPIDCSLHYLALKKKTVLQGLWRMAAWNREQIPTMKLLAHDFNEAKWKTTALKNAYALLSKHRFGQFASYADGYQPTKMTIVVHLGCANSSFAMHVEYAAAFFLLADRLQDAVNVCLHQLKDLQLAIAIARVYEGDTGPVLRKLLEDDVLALAAQEGNRWLASWAFWMLNRKDMAVRSLITPVYNLIETPMSPERRSKLFLADDPALVVLYSQLRQKTLQTLRGASKVSPRTEWEFVLHNARLYDRMGCDLLGLDLVRNWEFLHPTSGAERGLGGEIMDPRSLLKRRQSHVVADLPVGGGFGGFGVAGGRNGQNGKVVVDVGSEKTKTKKKQQQQQQPTMFTEPDANSLLDSFGF</sequence>
<evidence type="ECO:0000256" key="1">
    <source>
        <dbReference type="SAM" id="MobiDB-lite"/>
    </source>
</evidence>
<dbReference type="InterPro" id="IPR052208">
    <property type="entry name" value="DmX-like/RAVE_component"/>
</dbReference>
<dbReference type="Gene3D" id="2.130.10.10">
    <property type="entry name" value="YVTN repeat-like/Quinoprotein amine dehydrogenase"/>
    <property type="match status" value="2"/>
</dbReference>
<dbReference type="GO" id="GO:0043291">
    <property type="term" value="C:RAVE complex"/>
    <property type="evidence" value="ECO:0007669"/>
    <property type="project" value="TreeGrafter"/>
</dbReference>
<dbReference type="PANTHER" id="PTHR13950">
    <property type="entry name" value="RABCONNECTIN-RELATED"/>
    <property type="match status" value="1"/>
</dbReference>
<organism evidence="3 4">
    <name type="scientific">Zalerion maritima</name>
    <dbReference type="NCBI Taxonomy" id="339359"/>
    <lineage>
        <taxon>Eukaryota</taxon>
        <taxon>Fungi</taxon>
        <taxon>Dikarya</taxon>
        <taxon>Ascomycota</taxon>
        <taxon>Pezizomycotina</taxon>
        <taxon>Sordariomycetes</taxon>
        <taxon>Lulworthiomycetidae</taxon>
        <taxon>Lulworthiales</taxon>
        <taxon>Lulworthiaceae</taxon>
        <taxon>Zalerion</taxon>
    </lineage>
</organism>
<dbReference type="Proteomes" id="UP001201980">
    <property type="component" value="Unassembled WGS sequence"/>
</dbReference>
<name>A0AAD5RYK9_9PEZI</name>